<dbReference type="EMBL" id="MWBQ01000188">
    <property type="protein sequence ID" value="OQA54944.1"/>
    <property type="molecule type" value="Genomic_DNA"/>
</dbReference>
<keyword evidence="2" id="KW-0238">DNA-binding</keyword>
<dbReference type="InterPro" id="IPR051081">
    <property type="entry name" value="HTH_MetalResp_TranReg"/>
</dbReference>
<feature type="domain" description="HTH arsR-type" evidence="4">
    <location>
        <begin position="1"/>
        <end position="90"/>
    </location>
</feature>
<accession>A0A1V5SKT8</accession>
<evidence type="ECO:0000256" key="2">
    <source>
        <dbReference type="ARBA" id="ARBA00023125"/>
    </source>
</evidence>
<dbReference type="SMART" id="SM00418">
    <property type="entry name" value="HTH_ARSR"/>
    <property type="match status" value="1"/>
</dbReference>
<keyword evidence="1" id="KW-0805">Transcription regulation</keyword>
<name>A0A1V5SKT8_9BACT</name>
<dbReference type="PANTHER" id="PTHR33154:SF33">
    <property type="entry name" value="TRANSCRIPTIONAL REPRESSOR SDPR"/>
    <property type="match status" value="1"/>
</dbReference>
<dbReference type="SUPFAM" id="SSF46785">
    <property type="entry name" value="Winged helix' DNA-binding domain"/>
    <property type="match status" value="1"/>
</dbReference>
<organism evidence="5">
    <name type="scientific">Candidatus Atribacter allofermentans</name>
    <dbReference type="NCBI Taxonomy" id="1852833"/>
    <lineage>
        <taxon>Bacteria</taxon>
        <taxon>Pseudomonadati</taxon>
        <taxon>Atribacterota</taxon>
        <taxon>Atribacteria</taxon>
        <taxon>Atribacterales</taxon>
        <taxon>Atribacteraceae</taxon>
        <taxon>Atribacter</taxon>
    </lineage>
</organism>
<dbReference type="PANTHER" id="PTHR33154">
    <property type="entry name" value="TRANSCRIPTIONAL REGULATOR, ARSR FAMILY"/>
    <property type="match status" value="1"/>
</dbReference>
<reference evidence="5" key="1">
    <citation type="submission" date="2017-02" db="EMBL/GenBank/DDBJ databases">
        <title>Delving into the versatile metabolic prowess of the omnipresent phylum Bacteroidetes.</title>
        <authorList>
            <person name="Nobu M.K."/>
            <person name="Mei R."/>
            <person name="Narihiro T."/>
            <person name="Kuroda K."/>
            <person name="Liu W.-T."/>
        </authorList>
    </citation>
    <scope>NUCLEOTIDE SEQUENCE</scope>
    <source>
        <strain evidence="5">ADurb.Bin276</strain>
    </source>
</reference>
<dbReference type="AlphaFoldDB" id="A0A1V5SKT8"/>
<proteinExistence type="predicted"/>
<dbReference type="InterPro" id="IPR011991">
    <property type="entry name" value="ArsR-like_HTH"/>
</dbReference>
<dbReference type="CDD" id="cd00090">
    <property type="entry name" value="HTH_ARSR"/>
    <property type="match status" value="1"/>
</dbReference>
<dbReference type="InterPro" id="IPR001845">
    <property type="entry name" value="HTH_ArsR_DNA-bd_dom"/>
</dbReference>
<dbReference type="GO" id="GO:0003700">
    <property type="term" value="F:DNA-binding transcription factor activity"/>
    <property type="evidence" value="ECO:0007669"/>
    <property type="project" value="InterPro"/>
</dbReference>
<evidence type="ECO:0000256" key="1">
    <source>
        <dbReference type="ARBA" id="ARBA00023015"/>
    </source>
</evidence>
<evidence type="ECO:0000256" key="3">
    <source>
        <dbReference type="ARBA" id="ARBA00023163"/>
    </source>
</evidence>
<protein>
    <submittedName>
        <fullName evidence="5">HTH-type transcriptional repressor AseR</fullName>
    </submittedName>
</protein>
<keyword evidence="3" id="KW-0804">Transcription</keyword>
<dbReference type="Proteomes" id="UP000485569">
    <property type="component" value="Unassembled WGS sequence"/>
</dbReference>
<dbReference type="PRINTS" id="PR00778">
    <property type="entry name" value="HTHARSR"/>
</dbReference>
<dbReference type="GO" id="GO:0003677">
    <property type="term" value="F:DNA binding"/>
    <property type="evidence" value="ECO:0007669"/>
    <property type="project" value="UniProtKB-KW"/>
</dbReference>
<sequence length="124" mass="14186">MKEFITITKALSDVNRVRILLALDGRELCVCQLIVLLGLAPSTVSKHLWILKQAGLVDLRKEGRWSYYHINYESPSELILQAINWTITSNRSSPLIMKDNKRLQEILKMKLDELCQSIPGPTTH</sequence>
<dbReference type="InterPro" id="IPR036388">
    <property type="entry name" value="WH-like_DNA-bd_sf"/>
</dbReference>
<evidence type="ECO:0000313" key="5">
    <source>
        <dbReference type="EMBL" id="OQA54944.1"/>
    </source>
</evidence>
<dbReference type="NCBIfam" id="NF033788">
    <property type="entry name" value="HTH_metalloreg"/>
    <property type="match status" value="1"/>
</dbReference>
<comment type="caution">
    <text evidence="5">The sequence shown here is derived from an EMBL/GenBank/DDBJ whole genome shotgun (WGS) entry which is preliminary data.</text>
</comment>
<dbReference type="Pfam" id="PF01022">
    <property type="entry name" value="HTH_5"/>
    <property type="match status" value="1"/>
</dbReference>
<dbReference type="InterPro" id="IPR036390">
    <property type="entry name" value="WH_DNA-bd_sf"/>
</dbReference>
<evidence type="ECO:0000259" key="4">
    <source>
        <dbReference type="PROSITE" id="PS50987"/>
    </source>
</evidence>
<dbReference type="PROSITE" id="PS50987">
    <property type="entry name" value="HTH_ARSR_2"/>
    <property type="match status" value="1"/>
</dbReference>
<gene>
    <name evidence="5" type="primary">aseR</name>
    <name evidence="5" type="ORF">BWY41_01818</name>
</gene>
<dbReference type="Gene3D" id="1.10.10.10">
    <property type="entry name" value="Winged helix-like DNA-binding domain superfamily/Winged helix DNA-binding domain"/>
    <property type="match status" value="1"/>
</dbReference>